<organism evidence="2 3">
    <name type="scientific">Isoptericola peretonis</name>
    <dbReference type="NCBI Taxonomy" id="2918523"/>
    <lineage>
        <taxon>Bacteria</taxon>
        <taxon>Bacillati</taxon>
        <taxon>Actinomycetota</taxon>
        <taxon>Actinomycetes</taxon>
        <taxon>Micrococcales</taxon>
        <taxon>Promicromonosporaceae</taxon>
        <taxon>Isoptericola</taxon>
    </lineage>
</organism>
<reference evidence="2 3" key="1">
    <citation type="submission" date="2022-02" db="EMBL/GenBank/DDBJ databases">
        <title>The car tank lid bacteriome: a reservoir of bacteria with potential in bioremediation of fuel.</title>
        <authorList>
            <person name="Vidal-Verdu A."/>
            <person name="Gomez-Martinez D."/>
            <person name="Latorre-Perez A."/>
            <person name="Pereto J."/>
            <person name="Porcar M."/>
        </authorList>
    </citation>
    <scope>NUCLEOTIDE SEQUENCE [LARGE SCALE GENOMIC DNA]</scope>
    <source>
        <strain evidence="2 3">4D.3</strain>
    </source>
</reference>
<protein>
    <submittedName>
        <fullName evidence="2">Uncharacterized protein</fullName>
    </submittedName>
</protein>
<proteinExistence type="predicted"/>
<feature type="signal peptide" evidence="1">
    <location>
        <begin position="1"/>
        <end position="25"/>
    </location>
</feature>
<evidence type="ECO:0000313" key="3">
    <source>
        <dbReference type="Proteomes" id="UP001651050"/>
    </source>
</evidence>
<name>A0ABT0J0Q5_9MICO</name>
<evidence type="ECO:0000256" key="1">
    <source>
        <dbReference type="SAM" id="SignalP"/>
    </source>
</evidence>
<keyword evidence="1" id="KW-0732">Signal</keyword>
<feature type="chain" id="PRO_5045130470" evidence="1">
    <location>
        <begin position="26"/>
        <end position="280"/>
    </location>
</feature>
<evidence type="ECO:0000313" key="2">
    <source>
        <dbReference type="EMBL" id="MCK9793065.1"/>
    </source>
</evidence>
<sequence>MKRKIAAILAGAIVATGLTTAPASAASSGSAGGVSHPDVVLYYGQHNKTANISYSVKNPTSAQIQTCFAEESYPEYGEVYTGWGGLDWAMDIGYHDRYGNAVGGGAFLYSGEDARSGKATSTRWYDWEEFGKYTARATVERSFEVYVDGDYGSDTLYCELPDATYSDTFYFKRNTYLSANASPEPVRKGTYVTVKGTLRYWNPDFNYGDGAIRPLSSRTVKIYFDPAGTKGAVYKGSAKTSSKGVYSKKLKQSTSGTWIVKYAGSSTLVAKEAKDAVKVR</sequence>
<dbReference type="EMBL" id="JALQCY010000002">
    <property type="protein sequence ID" value="MCK9793065.1"/>
    <property type="molecule type" value="Genomic_DNA"/>
</dbReference>
<keyword evidence="3" id="KW-1185">Reference proteome</keyword>
<gene>
    <name evidence="2" type="ORF">M1843_04805</name>
</gene>
<dbReference type="Proteomes" id="UP001651050">
    <property type="component" value="Unassembled WGS sequence"/>
</dbReference>
<comment type="caution">
    <text evidence="2">The sequence shown here is derived from an EMBL/GenBank/DDBJ whole genome shotgun (WGS) entry which is preliminary data.</text>
</comment>
<dbReference type="RefSeq" id="WP_416342934.1">
    <property type="nucleotide sequence ID" value="NZ_JALQCY010000002.1"/>
</dbReference>
<accession>A0ABT0J0Q5</accession>